<dbReference type="OrthoDB" id="9809338at2"/>
<keyword evidence="2" id="KW-0238">DNA-binding</keyword>
<evidence type="ECO:0000256" key="2">
    <source>
        <dbReference type="ARBA" id="ARBA00023125"/>
    </source>
</evidence>
<sequence length="268" mass="29645">MSGQRLSIIESRPKPAEVLTLPSDMHCHDHGYAQIVIGLKGQSEFEISGYGNRVGPGQGCIVSSGVNHAFGGLSGQTDVLVLNLPAPSDNHPVVLQYLYELSHSDVYFHIDGHLNQIIRLLSQEMMSFPDDALLSKACHDTLVMMLFRHISGHLSKLQDSRFDLTAIDRYIENNIARRITITQLAGSVFLGESQFHSRFKAQLGITPHQYILQKRIEAAKVLIEQGGYSLGQVAELTGFSGQSTFSHVFARLQGISPSVYKKRFHSAD</sequence>
<dbReference type="Pfam" id="PF12833">
    <property type="entry name" value="HTH_18"/>
    <property type="match status" value="1"/>
</dbReference>
<feature type="domain" description="HTH araC/xylS-type" evidence="4">
    <location>
        <begin position="165"/>
        <end position="263"/>
    </location>
</feature>
<dbReference type="SUPFAM" id="SSF51182">
    <property type="entry name" value="RmlC-like cupins"/>
    <property type="match status" value="1"/>
</dbReference>
<dbReference type="RefSeq" id="WP_073579456.1">
    <property type="nucleotide sequence ID" value="NZ_AP024898.1"/>
</dbReference>
<dbReference type="PROSITE" id="PS00041">
    <property type="entry name" value="HTH_ARAC_FAMILY_1"/>
    <property type="match status" value="1"/>
</dbReference>
<evidence type="ECO:0000256" key="3">
    <source>
        <dbReference type="ARBA" id="ARBA00023163"/>
    </source>
</evidence>
<evidence type="ECO:0000313" key="6">
    <source>
        <dbReference type="Proteomes" id="UP000184600"/>
    </source>
</evidence>
<proteinExistence type="predicted"/>
<dbReference type="EMBL" id="FRFG01000005">
    <property type="protein sequence ID" value="SHO54543.1"/>
    <property type="molecule type" value="Genomic_DNA"/>
</dbReference>
<dbReference type="PANTHER" id="PTHR46796">
    <property type="entry name" value="HTH-TYPE TRANSCRIPTIONAL ACTIVATOR RHAS-RELATED"/>
    <property type="match status" value="1"/>
</dbReference>
<name>A0A1M7YPH7_9VIBR</name>
<dbReference type="SMART" id="SM00342">
    <property type="entry name" value="HTH_ARAC"/>
    <property type="match status" value="1"/>
</dbReference>
<dbReference type="SUPFAM" id="SSF46689">
    <property type="entry name" value="Homeodomain-like"/>
    <property type="match status" value="2"/>
</dbReference>
<evidence type="ECO:0000259" key="4">
    <source>
        <dbReference type="PROSITE" id="PS01124"/>
    </source>
</evidence>
<dbReference type="GO" id="GO:0043565">
    <property type="term" value="F:sequence-specific DNA binding"/>
    <property type="evidence" value="ECO:0007669"/>
    <property type="project" value="InterPro"/>
</dbReference>
<reference evidence="6" key="1">
    <citation type="submission" date="2016-12" db="EMBL/GenBank/DDBJ databases">
        <authorList>
            <person name="Rodrigo-Torres L."/>
            <person name="Arahal R.D."/>
            <person name="Lucena T."/>
        </authorList>
    </citation>
    <scope>NUCLEOTIDE SEQUENCE [LARGE SCALE GENOMIC DNA]</scope>
</reference>
<keyword evidence="1" id="KW-0805">Transcription regulation</keyword>
<dbReference type="Gene3D" id="2.60.120.10">
    <property type="entry name" value="Jelly Rolls"/>
    <property type="match status" value="1"/>
</dbReference>
<dbReference type="InterPro" id="IPR014710">
    <property type="entry name" value="RmlC-like_jellyroll"/>
</dbReference>
<protein>
    <submittedName>
        <fullName evidence="5">HTH-type transcriptional activator Btr</fullName>
    </submittedName>
</protein>
<dbReference type="InterPro" id="IPR018060">
    <property type="entry name" value="HTH_AraC"/>
</dbReference>
<evidence type="ECO:0000256" key="1">
    <source>
        <dbReference type="ARBA" id="ARBA00023015"/>
    </source>
</evidence>
<dbReference type="PANTHER" id="PTHR46796:SF10">
    <property type="entry name" value="TRANSCRIPTIONAL ACTIVATOR FEAR"/>
    <property type="match status" value="1"/>
</dbReference>
<keyword evidence="3" id="KW-0804">Transcription</keyword>
<dbReference type="InterPro" id="IPR009057">
    <property type="entry name" value="Homeodomain-like_sf"/>
</dbReference>
<dbReference type="InterPro" id="IPR011051">
    <property type="entry name" value="RmlC_Cupin_sf"/>
</dbReference>
<organism evidence="5 6">
    <name type="scientific">Vibrio quintilis</name>
    <dbReference type="NCBI Taxonomy" id="1117707"/>
    <lineage>
        <taxon>Bacteria</taxon>
        <taxon>Pseudomonadati</taxon>
        <taxon>Pseudomonadota</taxon>
        <taxon>Gammaproteobacteria</taxon>
        <taxon>Vibrionales</taxon>
        <taxon>Vibrionaceae</taxon>
        <taxon>Vibrio</taxon>
    </lineage>
</organism>
<dbReference type="PROSITE" id="PS01124">
    <property type="entry name" value="HTH_ARAC_FAMILY_2"/>
    <property type="match status" value="1"/>
</dbReference>
<dbReference type="InterPro" id="IPR018062">
    <property type="entry name" value="HTH_AraC-typ_CS"/>
</dbReference>
<evidence type="ECO:0000313" key="5">
    <source>
        <dbReference type="EMBL" id="SHO54543.1"/>
    </source>
</evidence>
<dbReference type="Proteomes" id="UP000184600">
    <property type="component" value="Unassembled WGS sequence"/>
</dbReference>
<dbReference type="GO" id="GO:0003700">
    <property type="term" value="F:DNA-binding transcription factor activity"/>
    <property type="evidence" value="ECO:0007669"/>
    <property type="project" value="InterPro"/>
</dbReference>
<dbReference type="STRING" id="1117707.VQ7734_00257"/>
<keyword evidence="6" id="KW-1185">Reference proteome</keyword>
<accession>A0A1M7YPH7</accession>
<dbReference type="InterPro" id="IPR050204">
    <property type="entry name" value="AraC_XylS_family_regulators"/>
</dbReference>
<gene>
    <name evidence="5" type="primary">btr_1</name>
    <name evidence="5" type="ORF">VQ7734_00257</name>
</gene>
<dbReference type="AlphaFoldDB" id="A0A1M7YPH7"/>
<dbReference type="Gene3D" id="1.10.10.60">
    <property type="entry name" value="Homeodomain-like"/>
    <property type="match status" value="2"/>
</dbReference>